<keyword evidence="6 8" id="KW-0472">Membrane</keyword>
<dbReference type="AlphaFoldDB" id="A0A813FAY4"/>
<feature type="domain" description="Ammonium transporter AmtB-like" evidence="9">
    <location>
        <begin position="41"/>
        <end position="194"/>
    </location>
</feature>
<comment type="similarity">
    <text evidence="2">Belongs to the ammonia transporter channel (TC 1.A.11.2) family.</text>
</comment>
<dbReference type="InterPro" id="IPR024041">
    <property type="entry name" value="NH4_transpt_AmtB-like_dom"/>
</dbReference>
<keyword evidence="11" id="KW-1185">Reference proteome</keyword>
<keyword evidence="3" id="KW-0813">Transport</keyword>
<feature type="transmembrane region" description="Helical" evidence="8">
    <location>
        <begin position="141"/>
        <end position="163"/>
    </location>
</feature>
<keyword evidence="4 8" id="KW-0812">Transmembrane</keyword>
<gene>
    <name evidence="10" type="ORF">PGLA1383_LOCUS27791</name>
</gene>
<evidence type="ECO:0000256" key="2">
    <source>
        <dbReference type="ARBA" id="ARBA00005887"/>
    </source>
</evidence>
<comment type="caution">
    <text evidence="10">The sequence shown here is derived from an EMBL/GenBank/DDBJ whole genome shotgun (WGS) entry which is preliminary data.</text>
</comment>
<dbReference type="InterPro" id="IPR001905">
    <property type="entry name" value="Ammonium_transpt"/>
</dbReference>
<dbReference type="Proteomes" id="UP000654075">
    <property type="component" value="Unassembled WGS sequence"/>
</dbReference>
<keyword evidence="7" id="KW-0924">Ammonia transport</keyword>
<dbReference type="PANTHER" id="PTHR43029:SF10">
    <property type="entry name" value="AMMONIUM TRANSPORTER MEP2"/>
    <property type="match status" value="1"/>
</dbReference>
<evidence type="ECO:0000256" key="7">
    <source>
        <dbReference type="ARBA" id="ARBA00023177"/>
    </source>
</evidence>
<evidence type="ECO:0000313" key="10">
    <source>
        <dbReference type="EMBL" id="CAE8609964.1"/>
    </source>
</evidence>
<keyword evidence="5 8" id="KW-1133">Transmembrane helix</keyword>
<proteinExistence type="inferred from homology"/>
<dbReference type="PANTHER" id="PTHR43029">
    <property type="entry name" value="AMMONIUM TRANSPORTER MEP2"/>
    <property type="match status" value="1"/>
</dbReference>
<feature type="transmembrane region" description="Helical" evidence="8">
    <location>
        <begin position="41"/>
        <end position="60"/>
    </location>
</feature>
<name>A0A813FAY4_POLGL</name>
<sequence length="194" mass="20874">MATTIALANATSAVLAAANDTSAVAATAAATQPISGGDTTFMFLSTLLVQFMTPGLALFYSGMVGTESTVTVMFQSFVSLGLIFVLWVVVAFSLTFGTPWISVGGYYFLGDPSTYFMLRGVTIYEPLQRASQVVVKGFPGMLFMAFQAMFAVITPALISGAFVDRLRFGPYMFFISVWLLLVYCPLGYWNWGGG</sequence>
<evidence type="ECO:0000313" key="11">
    <source>
        <dbReference type="Proteomes" id="UP000654075"/>
    </source>
</evidence>
<dbReference type="OrthoDB" id="534912at2759"/>
<dbReference type="EMBL" id="CAJNNV010024474">
    <property type="protein sequence ID" value="CAE8609964.1"/>
    <property type="molecule type" value="Genomic_DNA"/>
</dbReference>
<evidence type="ECO:0000259" key="9">
    <source>
        <dbReference type="Pfam" id="PF00909"/>
    </source>
</evidence>
<dbReference type="Gene3D" id="1.10.3430.10">
    <property type="entry name" value="Ammonium transporter AmtB like domains"/>
    <property type="match status" value="1"/>
</dbReference>
<dbReference type="InterPro" id="IPR029020">
    <property type="entry name" value="Ammonium/urea_transptr"/>
</dbReference>
<evidence type="ECO:0000256" key="5">
    <source>
        <dbReference type="ARBA" id="ARBA00022989"/>
    </source>
</evidence>
<accession>A0A813FAY4</accession>
<organism evidence="10 11">
    <name type="scientific">Polarella glacialis</name>
    <name type="common">Dinoflagellate</name>
    <dbReference type="NCBI Taxonomy" id="89957"/>
    <lineage>
        <taxon>Eukaryota</taxon>
        <taxon>Sar</taxon>
        <taxon>Alveolata</taxon>
        <taxon>Dinophyceae</taxon>
        <taxon>Suessiales</taxon>
        <taxon>Suessiaceae</taxon>
        <taxon>Polarella</taxon>
    </lineage>
</organism>
<dbReference type="GO" id="GO:0008519">
    <property type="term" value="F:ammonium channel activity"/>
    <property type="evidence" value="ECO:0007669"/>
    <property type="project" value="InterPro"/>
</dbReference>
<protein>
    <recommendedName>
        <fullName evidence="9">Ammonium transporter AmtB-like domain-containing protein</fullName>
    </recommendedName>
</protein>
<dbReference type="OMA" id="HNMAFGR"/>
<dbReference type="Pfam" id="PF00909">
    <property type="entry name" value="Ammonium_transp"/>
    <property type="match status" value="1"/>
</dbReference>
<feature type="transmembrane region" description="Helical" evidence="8">
    <location>
        <begin position="72"/>
        <end position="96"/>
    </location>
</feature>
<evidence type="ECO:0000256" key="8">
    <source>
        <dbReference type="SAM" id="Phobius"/>
    </source>
</evidence>
<dbReference type="SUPFAM" id="SSF111352">
    <property type="entry name" value="Ammonium transporter"/>
    <property type="match status" value="1"/>
</dbReference>
<evidence type="ECO:0000256" key="3">
    <source>
        <dbReference type="ARBA" id="ARBA00022448"/>
    </source>
</evidence>
<evidence type="ECO:0000256" key="4">
    <source>
        <dbReference type="ARBA" id="ARBA00022692"/>
    </source>
</evidence>
<feature type="transmembrane region" description="Helical" evidence="8">
    <location>
        <begin position="170"/>
        <end position="191"/>
    </location>
</feature>
<reference evidence="10" key="1">
    <citation type="submission" date="2021-02" db="EMBL/GenBank/DDBJ databases">
        <authorList>
            <person name="Dougan E. K."/>
            <person name="Rhodes N."/>
            <person name="Thang M."/>
            <person name="Chan C."/>
        </authorList>
    </citation>
    <scope>NUCLEOTIDE SEQUENCE</scope>
</reference>
<evidence type="ECO:0000256" key="6">
    <source>
        <dbReference type="ARBA" id="ARBA00023136"/>
    </source>
</evidence>
<dbReference type="GO" id="GO:0005886">
    <property type="term" value="C:plasma membrane"/>
    <property type="evidence" value="ECO:0007669"/>
    <property type="project" value="TreeGrafter"/>
</dbReference>
<comment type="subcellular location">
    <subcellularLocation>
        <location evidence="1">Membrane</location>
        <topology evidence="1">Multi-pass membrane protein</topology>
    </subcellularLocation>
</comment>
<evidence type="ECO:0000256" key="1">
    <source>
        <dbReference type="ARBA" id="ARBA00004141"/>
    </source>
</evidence>